<dbReference type="InterPro" id="IPR023214">
    <property type="entry name" value="HAD_sf"/>
</dbReference>
<dbReference type="RefSeq" id="WP_380841532.1">
    <property type="nucleotide sequence ID" value="NZ_JBHSFP010000011.1"/>
</dbReference>
<organism evidence="1 2">
    <name type="scientific">Sphaerisporangium dianthi</name>
    <dbReference type="NCBI Taxonomy" id="1436120"/>
    <lineage>
        <taxon>Bacteria</taxon>
        <taxon>Bacillati</taxon>
        <taxon>Actinomycetota</taxon>
        <taxon>Actinomycetes</taxon>
        <taxon>Streptosporangiales</taxon>
        <taxon>Streptosporangiaceae</taxon>
        <taxon>Sphaerisporangium</taxon>
    </lineage>
</organism>
<dbReference type="InterPro" id="IPR006439">
    <property type="entry name" value="HAD-SF_hydro_IA"/>
</dbReference>
<dbReference type="SUPFAM" id="SSF56784">
    <property type="entry name" value="HAD-like"/>
    <property type="match status" value="1"/>
</dbReference>
<dbReference type="PANTHER" id="PTHR43481">
    <property type="entry name" value="FRUCTOSE-1-PHOSPHATE PHOSPHATASE"/>
    <property type="match status" value="1"/>
</dbReference>
<protein>
    <submittedName>
        <fullName evidence="1">HAD family hydrolase</fullName>
    </submittedName>
</protein>
<gene>
    <name evidence="1" type="ORF">ACFO60_17980</name>
</gene>
<evidence type="ECO:0000313" key="2">
    <source>
        <dbReference type="Proteomes" id="UP001596004"/>
    </source>
</evidence>
<accession>A0ABV9CJL2</accession>
<comment type="caution">
    <text evidence="1">The sequence shown here is derived from an EMBL/GenBank/DDBJ whole genome shotgun (WGS) entry which is preliminary data.</text>
</comment>
<evidence type="ECO:0000313" key="1">
    <source>
        <dbReference type="EMBL" id="MFC4532669.1"/>
    </source>
</evidence>
<dbReference type="PRINTS" id="PR00413">
    <property type="entry name" value="HADHALOGNASE"/>
</dbReference>
<dbReference type="NCBIfam" id="TIGR01509">
    <property type="entry name" value="HAD-SF-IA-v3"/>
    <property type="match status" value="1"/>
</dbReference>
<sequence>MSILAGVRAVLLDMDGTLVDSDGAVDRAWRAWAAASGVPAEALTADLRGYPGPSTIRRLLPHLPEAELARSAEALLDLECTDVDGVVAAPGAGELLAVLAARRLPWAVVTGAGRRLARARLAAAGIVPPLLVSLDDVAVSKPDPECYLKAAAEIGVVPGECLVVEDSAPGVAAARAAGIPVAALRGLGGDVPIADLGELAIRLRAVDGPGA</sequence>
<dbReference type="Gene3D" id="1.10.150.240">
    <property type="entry name" value="Putative phosphatase, domain 2"/>
    <property type="match status" value="1"/>
</dbReference>
<name>A0ABV9CJL2_9ACTN</name>
<dbReference type="GO" id="GO:0016787">
    <property type="term" value="F:hydrolase activity"/>
    <property type="evidence" value="ECO:0007669"/>
    <property type="project" value="UniProtKB-KW"/>
</dbReference>
<dbReference type="SFLD" id="SFLDS00003">
    <property type="entry name" value="Haloacid_Dehalogenase"/>
    <property type="match status" value="1"/>
</dbReference>
<dbReference type="Pfam" id="PF00702">
    <property type="entry name" value="Hydrolase"/>
    <property type="match status" value="1"/>
</dbReference>
<dbReference type="SFLD" id="SFLDG01129">
    <property type="entry name" value="C1.5:_HAD__Beta-PGM__Phosphata"/>
    <property type="match status" value="1"/>
</dbReference>
<dbReference type="Proteomes" id="UP001596004">
    <property type="component" value="Unassembled WGS sequence"/>
</dbReference>
<proteinExistence type="predicted"/>
<dbReference type="InterPro" id="IPR036412">
    <property type="entry name" value="HAD-like_sf"/>
</dbReference>
<dbReference type="Gene3D" id="3.40.50.1000">
    <property type="entry name" value="HAD superfamily/HAD-like"/>
    <property type="match status" value="1"/>
</dbReference>
<dbReference type="EMBL" id="JBHSFP010000011">
    <property type="protein sequence ID" value="MFC4532669.1"/>
    <property type="molecule type" value="Genomic_DNA"/>
</dbReference>
<reference evidence="2" key="1">
    <citation type="journal article" date="2019" name="Int. J. Syst. Evol. Microbiol.">
        <title>The Global Catalogue of Microorganisms (GCM) 10K type strain sequencing project: providing services to taxonomists for standard genome sequencing and annotation.</title>
        <authorList>
            <consortium name="The Broad Institute Genomics Platform"/>
            <consortium name="The Broad Institute Genome Sequencing Center for Infectious Disease"/>
            <person name="Wu L."/>
            <person name="Ma J."/>
        </authorList>
    </citation>
    <scope>NUCLEOTIDE SEQUENCE [LARGE SCALE GENOMIC DNA]</scope>
    <source>
        <strain evidence="2">CGMCC 4.7132</strain>
    </source>
</reference>
<dbReference type="InterPro" id="IPR023198">
    <property type="entry name" value="PGP-like_dom2"/>
</dbReference>
<keyword evidence="1" id="KW-0378">Hydrolase</keyword>
<dbReference type="PANTHER" id="PTHR43481:SF4">
    <property type="entry name" value="GLYCEROL-1-PHOSPHATE PHOSPHOHYDROLASE 1-RELATED"/>
    <property type="match status" value="1"/>
</dbReference>
<dbReference type="InterPro" id="IPR051806">
    <property type="entry name" value="HAD-like_SPP"/>
</dbReference>
<keyword evidence="2" id="KW-1185">Reference proteome</keyword>